<comment type="caution">
    <text evidence="8">The sequence shown here is derived from an EMBL/GenBank/DDBJ whole genome shotgun (WGS) entry which is preliminary data.</text>
</comment>
<evidence type="ECO:0000313" key="8">
    <source>
        <dbReference type="EMBL" id="GHH74703.1"/>
    </source>
</evidence>
<feature type="transmembrane region" description="Helical" evidence="6">
    <location>
        <begin position="62"/>
        <end position="84"/>
    </location>
</feature>
<dbReference type="GO" id="GO:0012505">
    <property type="term" value="C:endomembrane system"/>
    <property type="evidence" value="ECO:0007669"/>
    <property type="project" value="UniProtKB-SubCell"/>
</dbReference>
<organism evidence="8 9">
    <name type="scientific">Promicromonospora soli</name>
    <dbReference type="NCBI Taxonomy" id="2035533"/>
    <lineage>
        <taxon>Bacteria</taxon>
        <taxon>Bacillati</taxon>
        <taxon>Actinomycetota</taxon>
        <taxon>Actinomycetes</taxon>
        <taxon>Micrococcales</taxon>
        <taxon>Promicromonosporaceae</taxon>
        <taxon>Promicromonospora</taxon>
    </lineage>
</organism>
<evidence type="ECO:0000259" key="7">
    <source>
        <dbReference type="Pfam" id="PF06803"/>
    </source>
</evidence>
<name>A0A919FZ87_9MICO</name>
<dbReference type="Proteomes" id="UP000627369">
    <property type="component" value="Unassembled WGS sequence"/>
</dbReference>
<keyword evidence="4 6" id="KW-0472">Membrane</keyword>
<feature type="transmembrane region" description="Helical" evidence="6">
    <location>
        <begin position="37"/>
        <end position="56"/>
    </location>
</feature>
<reference evidence="8" key="1">
    <citation type="journal article" date="2014" name="Int. J. Syst. Evol. Microbiol.">
        <title>Complete genome sequence of Corynebacterium casei LMG S-19264T (=DSM 44701T), isolated from a smear-ripened cheese.</title>
        <authorList>
            <consortium name="US DOE Joint Genome Institute (JGI-PGF)"/>
            <person name="Walter F."/>
            <person name="Albersmeier A."/>
            <person name="Kalinowski J."/>
            <person name="Ruckert C."/>
        </authorList>
    </citation>
    <scope>NUCLEOTIDE SEQUENCE</scope>
    <source>
        <strain evidence="8">CGMCC 4.7398</strain>
    </source>
</reference>
<evidence type="ECO:0000256" key="2">
    <source>
        <dbReference type="ARBA" id="ARBA00022692"/>
    </source>
</evidence>
<dbReference type="Pfam" id="PF06803">
    <property type="entry name" value="DUF1232"/>
    <property type="match status" value="1"/>
</dbReference>
<evidence type="ECO:0000313" key="9">
    <source>
        <dbReference type="Proteomes" id="UP000627369"/>
    </source>
</evidence>
<evidence type="ECO:0000256" key="1">
    <source>
        <dbReference type="ARBA" id="ARBA00004127"/>
    </source>
</evidence>
<proteinExistence type="predicted"/>
<accession>A0A919FZ87</accession>
<dbReference type="InterPro" id="IPR010652">
    <property type="entry name" value="DUF1232"/>
</dbReference>
<evidence type="ECO:0000256" key="6">
    <source>
        <dbReference type="SAM" id="Phobius"/>
    </source>
</evidence>
<keyword evidence="9" id="KW-1185">Reference proteome</keyword>
<gene>
    <name evidence="8" type="ORF">GCM10017772_29040</name>
</gene>
<feature type="region of interest" description="Disordered" evidence="5">
    <location>
        <begin position="93"/>
        <end position="149"/>
    </location>
</feature>
<feature type="compositionally biased region" description="Gly residues" evidence="5">
    <location>
        <begin position="99"/>
        <end position="115"/>
    </location>
</feature>
<reference evidence="8" key="2">
    <citation type="submission" date="2020-09" db="EMBL/GenBank/DDBJ databases">
        <authorList>
            <person name="Sun Q."/>
            <person name="Zhou Y."/>
        </authorList>
    </citation>
    <scope>NUCLEOTIDE SEQUENCE</scope>
    <source>
        <strain evidence="8">CGMCC 4.7398</strain>
    </source>
</reference>
<evidence type="ECO:0000256" key="3">
    <source>
        <dbReference type="ARBA" id="ARBA00022989"/>
    </source>
</evidence>
<dbReference type="AlphaFoldDB" id="A0A919FZ87"/>
<feature type="domain" description="DUF1232" evidence="7">
    <location>
        <begin position="42"/>
        <end position="77"/>
    </location>
</feature>
<sequence>MNFTNRATRQCLASRPVLRYVPGMREENKRGKDPRKFTWQEILTFIAGAGYVASPIDLLSEGVLGPLGLGDDAIAIIIAGVALFKAVQRFRKHRPVPGTTGGTTPGSATPGGTGAGTSPSDTATPGRTPGDKTIPGTSEDVTPNRKPRR</sequence>
<comment type="subcellular location">
    <subcellularLocation>
        <location evidence="1">Endomembrane system</location>
        <topology evidence="1">Multi-pass membrane protein</topology>
    </subcellularLocation>
</comment>
<keyword evidence="3 6" id="KW-1133">Transmembrane helix</keyword>
<evidence type="ECO:0000256" key="5">
    <source>
        <dbReference type="SAM" id="MobiDB-lite"/>
    </source>
</evidence>
<evidence type="ECO:0000256" key="4">
    <source>
        <dbReference type="ARBA" id="ARBA00023136"/>
    </source>
</evidence>
<dbReference type="EMBL" id="BNAS01000004">
    <property type="protein sequence ID" value="GHH74703.1"/>
    <property type="molecule type" value="Genomic_DNA"/>
</dbReference>
<protein>
    <recommendedName>
        <fullName evidence="7">DUF1232 domain-containing protein</fullName>
    </recommendedName>
</protein>
<keyword evidence="2 6" id="KW-0812">Transmembrane</keyword>